<comment type="subcellular location">
    <subcellularLocation>
        <location evidence="1 11">Golgi apparatus membrane</location>
        <topology evidence="1 11">Single-pass type II membrane protein</topology>
    </subcellularLocation>
</comment>
<keyword evidence="8" id="KW-1133">Transmembrane helix</keyword>
<dbReference type="PANTHER" id="PTHR11214:SF3">
    <property type="entry name" value="BETA-1,3-GALACTOSYLTRANSFERASE 6"/>
    <property type="match status" value="1"/>
</dbReference>
<gene>
    <name evidence="13" type="ORF">WJX75_006091</name>
</gene>
<keyword evidence="14" id="KW-1185">Reference proteome</keyword>
<comment type="similarity">
    <text evidence="3 11">Belongs to the glycosyltransferase 31 family.</text>
</comment>
<evidence type="ECO:0000256" key="11">
    <source>
        <dbReference type="RuleBase" id="RU363063"/>
    </source>
</evidence>
<keyword evidence="10" id="KW-0472">Membrane</keyword>
<evidence type="ECO:0000256" key="10">
    <source>
        <dbReference type="ARBA" id="ARBA00023136"/>
    </source>
</evidence>
<keyword evidence="12" id="KW-0732">Signal</keyword>
<evidence type="ECO:0000256" key="5">
    <source>
        <dbReference type="ARBA" id="ARBA00022679"/>
    </source>
</evidence>
<organism evidence="13 14">
    <name type="scientific">Coccomyxa subellipsoidea</name>
    <dbReference type="NCBI Taxonomy" id="248742"/>
    <lineage>
        <taxon>Eukaryota</taxon>
        <taxon>Viridiplantae</taxon>
        <taxon>Chlorophyta</taxon>
        <taxon>core chlorophytes</taxon>
        <taxon>Trebouxiophyceae</taxon>
        <taxon>Trebouxiophyceae incertae sedis</taxon>
        <taxon>Coccomyxaceae</taxon>
        <taxon>Coccomyxa</taxon>
    </lineage>
</organism>
<dbReference type="InterPro" id="IPR002659">
    <property type="entry name" value="Glyco_trans_31"/>
</dbReference>
<evidence type="ECO:0000256" key="2">
    <source>
        <dbReference type="ARBA" id="ARBA00004922"/>
    </source>
</evidence>
<keyword evidence="11" id="KW-0464">Manganese</keyword>
<evidence type="ECO:0000256" key="8">
    <source>
        <dbReference type="ARBA" id="ARBA00022989"/>
    </source>
</evidence>
<dbReference type="PANTHER" id="PTHR11214">
    <property type="entry name" value="BETA-1,3-N-ACETYLGLUCOSAMINYLTRANSFERASE"/>
    <property type="match status" value="1"/>
</dbReference>
<evidence type="ECO:0000256" key="1">
    <source>
        <dbReference type="ARBA" id="ARBA00004323"/>
    </source>
</evidence>
<evidence type="ECO:0000256" key="9">
    <source>
        <dbReference type="ARBA" id="ARBA00023034"/>
    </source>
</evidence>
<reference evidence="13 14" key="1">
    <citation type="journal article" date="2024" name="Nat. Commun.">
        <title>Phylogenomics reveals the evolutionary origins of lichenization in chlorophyte algae.</title>
        <authorList>
            <person name="Puginier C."/>
            <person name="Libourel C."/>
            <person name="Otte J."/>
            <person name="Skaloud P."/>
            <person name="Haon M."/>
            <person name="Grisel S."/>
            <person name="Petersen M."/>
            <person name="Berrin J.G."/>
            <person name="Delaux P.M."/>
            <person name="Dal Grande F."/>
            <person name="Keller J."/>
        </authorList>
    </citation>
    <scope>NUCLEOTIDE SEQUENCE [LARGE SCALE GENOMIC DNA]</scope>
    <source>
        <strain evidence="13 14">SAG 216-7</strain>
    </source>
</reference>
<evidence type="ECO:0000256" key="7">
    <source>
        <dbReference type="ARBA" id="ARBA00022968"/>
    </source>
</evidence>
<evidence type="ECO:0000256" key="4">
    <source>
        <dbReference type="ARBA" id="ARBA00022676"/>
    </source>
</evidence>
<dbReference type="EMBL" id="JALJOT010000016">
    <property type="protein sequence ID" value="KAK9902151.1"/>
    <property type="molecule type" value="Genomic_DNA"/>
</dbReference>
<keyword evidence="5" id="KW-0808">Transferase</keyword>
<name>A0ABR2YCC6_9CHLO</name>
<keyword evidence="9 11" id="KW-0333">Golgi apparatus</keyword>
<feature type="chain" id="PRO_5046184904" description="Hexosyltransferase" evidence="12">
    <location>
        <begin position="24"/>
        <end position="308"/>
    </location>
</feature>
<comment type="caution">
    <text evidence="13">The sequence shown here is derived from an EMBL/GenBank/DDBJ whole genome shotgun (WGS) entry which is preliminary data.</text>
</comment>
<proteinExistence type="inferred from homology"/>
<protein>
    <recommendedName>
        <fullName evidence="11">Hexosyltransferase</fullName>
        <ecNumber evidence="11">2.4.1.-</ecNumber>
    </recommendedName>
</protein>
<accession>A0ABR2YCC6</accession>
<evidence type="ECO:0000313" key="13">
    <source>
        <dbReference type="EMBL" id="KAK9902151.1"/>
    </source>
</evidence>
<evidence type="ECO:0000256" key="6">
    <source>
        <dbReference type="ARBA" id="ARBA00022692"/>
    </source>
</evidence>
<dbReference type="Gene3D" id="3.90.550.50">
    <property type="match status" value="1"/>
</dbReference>
<evidence type="ECO:0000313" key="14">
    <source>
        <dbReference type="Proteomes" id="UP001491310"/>
    </source>
</evidence>
<dbReference type="Pfam" id="PF01762">
    <property type="entry name" value="Galactosyl_T"/>
    <property type="match status" value="1"/>
</dbReference>
<keyword evidence="6" id="KW-0812">Transmembrane</keyword>
<dbReference type="EC" id="2.4.1.-" evidence="11"/>
<sequence length="308" mass="35026">MYSVIGFGLASFLLIAVYMFLNGQQHSQLPRCWLFEPDDNGTCDKLTGALGSCGSGNVQQKRAAIRESWGSDRRLHRVMFFSAKPVDEAVFDELRREAAQKGDIVVLPGIFEHYDNITHQTLEILRAASMDPVATHTLKVDDDSYVHVNTLMTVMARVPQRRLFMGHIDRESGGPHREPSSQWYVTKEEWPTEKYPYWAHGAGYVLSKDLVREVASGAALKTNNHRIFKLEDVAMGSWIEYIAKEKGWAVQYISHSGFNFMGCSPSDVVSHYIKPEQARCMHAHGDKTCCTHMRSRRHRKGYFLSLLL</sequence>
<keyword evidence="7" id="KW-0735">Signal-anchor</keyword>
<keyword evidence="4 11" id="KW-0328">Glycosyltransferase</keyword>
<feature type="signal peptide" evidence="12">
    <location>
        <begin position="1"/>
        <end position="23"/>
    </location>
</feature>
<evidence type="ECO:0000256" key="3">
    <source>
        <dbReference type="ARBA" id="ARBA00008661"/>
    </source>
</evidence>
<comment type="cofactor">
    <cofactor evidence="11">
        <name>Mn(2+)</name>
        <dbReference type="ChEBI" id="CHEBI:29035"/>
    </cofactor>
</comment>
<comment type="pathway">
    <text evidence="2">Protein modification; protein glycosylation.</text>
</comment>
<evidence type="ECO:0000256" key="12">
    <source>
        <dbReference type="SAM" id="SignalP"/>
    </source>
</evidence>
<dbReference type="Proteomes" id="UP001491310">
    <property type="component" value="Unassembled WGS sequence"/>
</dbReference>